<dbReference type="RefSeq" id="WP_019622105.1">
    <property type="nucleotide sequence ID" value="NZ_AP014545.1"/>
</dbReference>
<sequence>MSKISVRIRYTNQLLLSNSHSHPSLSWGMHSVSFQPTGITISTEIELNNTEQQNLIRALTFNNPSHIPNWQSLSPDIQHSIRRILAQIKAAVINVDSSIRRTSKGIRLQSLSFEKIFFDASHSLPIVHWEFSEAERAQFLPLGEHLDKQARQAYEKGIIIPMPALFERKQILLDTEDIKSIGEQLKRQAGAQPHLNLYSLAWDSFIEGSFQSAVLMLTTSIETSLKWWLSQRSDEVYSHLKENMHPPAIELLYTCARKYTDLELPNIFAYWLSSLRNTSNNIAHRPAEFTIPPLEIARWFAIGEALFKAFTGYKNSALVGYRMEPSDEQPDNSCLQGIVLRQESLNGVNSLHLLLDNGDTLRVNPNTYKKCIDQDFEDNQVPSGVINPSNSETIKPALKTTLEIPPLNPELNPMSKPDDERDKGFLSAAQ</sequence>
<accession>A0A7R6SRZ1</accession>
<dbReference type="Proteomes" id="UP000595663">
    <property type="component" value="Chromosome"/>
</dbReference>
<evidence type="ECO:0000313" key="3">
    <source>
        <dbReference type="Proteomes" id="UP000595663"/>
    </source>
</evidence>
<organism evidence="2 3">
    <name type="scientific">Amphritea japonica ATCC BAA-1530</name>
    <dbReference type="NCBI Taxonomy" id="1278309"/>
    <lineage>
        <taxon>Bacteria</taxon>
        <taxon>Pseudomonadati</taxon>
        <taxon>Pseudomonadota</taxon>
        <taxon>Gammaproteobacteria</taxon>
        <taxon>Oceanospirillales</taxon>
        <taxon>Oceanospirillaceae</taxon>
        <taxon>Amphritea</taxon>
    </lineage>
</organism>
<reference evidence="2 3" key="1">
    <citation type="journal article" date="2008" name="Int. J. Syst. Evol. Microbiol.">
        <title>Amphritea japonica sp. nov. and Amphritea balenae sp. nov., isolated from the sediment adjacent to sperm whale carcasses off Kagoshima, Japan.</title>
        <authorList>
            <person name="Miyazaki M."/>
            <person name="Nogi Y."/>
            <person name="Fujiwara Y."/>
            <person name="Kawato M."/>
            <person name="Nagahama T."/>
            <person name="Kubokawa K."/>
            <person name="Horikoshi K."/>
        </authorList>
    </citation>
    <scope>NUCLEOTIDE SEQUENCE [LARGE SCALE GENOMIC DNA]</scope>
    <source>
        <strain evidence="2 3">ATCC BAA-1530</strain>
    </source>
</reference>
<name>A0A7R6SRZ1_9GAMM</name>
<evidence type="ECO:0000256" key="1">
    <source>
        <dbReference type="SAM" id="MobiDB-lite"/>
    </source>
</evidence>
<keyword evidence="3" id="KW-1185">Reference proteome</keyword>
<feature type="region of interest" description="Disordered" evidence="1">
    <location>
        <begin position="404"/>
        <end position="430"/>
    </location>
</feature>
<gene>
    <name evidence="2" type="ORF">AMJAP_1085</name>
</gene>
<protein>
    <submittedName>
        <fullName evidence="2">Uncharacterized protein</fullName>
    </submittedName>
</protein>
<dbReference type="KEGG" id="ajp:AMJAP_1085"/>
<evidence type="ECO:0000313" key="2">
    <source>
        <dbReference type="EMBL" id="BBB25681.1"/>
    </source>
</evidence>
<feature type="compositionally biased region" description="Low complexity" evidence="1">
    <location>
        <begin position="404"/>
        <end position="413"/>
    </location>
</feature>
<dbReference type="AlphaFoldDB" id="A0A7R6SRZ1"/>
<proteinExistence type="predicted"/>
<dbReference type="EMBL" id="AP014545">
    <property type="protein sequence ID" value="BBB25681.1"/>
    <property type="molecule type" value="Genomic_DNA"/>
</dbReference>